<dbReference type="InterPro" id="IPR000832">
    <property type="entry name" value="GPCR_2_secretin-like"/>
</dbReference>
<dbReference type="Proteomes" id="UP000749559">
    <property type="component" value="Unassembled WGS sequence"/>
</dbReference>
<keyword evidence="5" id="KW-1015">Disulfide bond</keyword>
<keyword evidence="2 7" id="KW-0812">Transmembrane</keyword>
<keyword evidence="12" id="KW-1185">Reference proteome</keyword>
<evidence type="ECO:0000256" key="5">
    <source>
        <dbReference type="ARBA" id="ARBA00023157"/>
    </source>
</evidence>
<feature type="transmembrane region" description="Helical" evidence="7">
    <location>
        <begin position="672"/>
        <end position="695"/>
    </location>
</feature>
<evidence type="ECO:0000256" key="1">
    <source>
        <dbReference type="ARBA" id="ARBA00004141"/>
    </source>
</evidence>
<sequence length="906" mass="102725">MAMSQSLVCVIFCTFLMASLHKADGQSEVICERGDVEKSKPIDGPFDQCKIQTLGMAAFNYQNNSELRCSLSVENPVCNSENQKFSKSKHPRASCKNKCLEVKDYGLKYSSQVCLCTPKCYLYSNCCYDYHTECNKNSHQQDELTNTDILANINPKLFDINWYANYSFSENDLRNLRYLDRRPEASCRFLRYVELPPDDFYSPLDNWIKKFYYTYIGCNHDYPAGDVREKCERGQKGETFNDILRSLVPVTSNRTGATYTNIFCAMCNFESLSELLYWKTEIRYIAKLRELGEKLKEITLDDLDSLVDSIQNNDISFNFQPPGEQIEKWLEPCLPGDIIQCNSSLSEEISNFHVLQVACKSYALKTFVVAEDLNIGKTINIFFKNAACALCNGYNESQIRPLGLFGDSQSFGELPPSMAILLDFSHSGLTATRTKTGEEIKGMGRKCEETEIYDLAVDKCRPVLCGKTGLNVDSSVCSVLASRHNNASFTQNVTNELFLQCSVIKLDKDEFESNGSSLYLKRIDEYLLENQFIIFNSSAFVCANYSSEFSKLMFFDYSYLQRIMSQVGNIISLISLGITFVTFSIFPSLQTLPGKCIMNLSVAIFIAQLLMVSVMNETSIPLVCTGIAVTEHYFWLSSAFWSNVLSFDIYFTFRHKFQVVMTSMRTKRFYVYLVYAWGMPAVAVSFCFVVDYYQLWGLTIGYGSSTACWISNPNALLFTFALPLGLILIANAVFYINTVLKISDIRNLAQTVKLRGYRKSNNWQYFKMASIMGFTWIMGFVAAFSQILAFWYVFIVMNSLQGAFICFSFVCTRRTFRLSKAFFGLGDSSDQTSSFRVVFSQKSQSKTTKSIGQEVSKGGSVQTVEKSSPPLVRRDTPPSPFGYDEPPQMLDGILVSLNEVELNKNP</sequence>
<dbReference type="Gene3D" id="1.20.1070.10">
    <property type="entry name" value="Rhodopsin 7-helix transmembrane proteins"/>
    <property type="match status" value="1"/>
</dbReference>
<dbReference type="GO" id="GO:0007166">
    <property type="term" value="P:cell surface receptor signaling pathway"/>
    <property type="evidence" value="ECO:0007669"/>
    <property type="project" value="InterPro"/>
</dbReference>
<evidence type="ECO:0000313" key="11">
    <source>
        <dbReference type="EMBL" id="CAH1772757.1"/>
    </source>
</evidence>
<gene>
    <name evidence="11" type="ORF">OFUS_LOCUS471</name>
</gene>
<dbReference type="EMBL" id="CAIIXF020000001">
    <property type="protein sequence ID" value="CAH1772757.1"/>
    <property type="molecule type" value="Genomic_DNA"/>
</dbReference>
<dbReference type="PANTHER" id="PTHR45902">
    <property type="entry name" value="LATROPHILIN RECEPTOR-LIKE PROTEIN A"/>
    <property type="match status" value="1"/>
</dbReference>
<dbReference type="InterPro" id="IPR017981">
    <property type="entry name" value="GPCR_2-like_7TM"/>
</dbReference>
<reference evidence="11" key="1">
    <citation type="submission" date="2022-03" db="EMBL/GenBank/DDBJ databases">
        <authorList>
            <person name="Martin C."/>
        </authorList>
    </citation>
    <scope>NUCLEOTIDE SEQUENCE</scope>
</reference>
<evidence type="ECO:0000256" key="7">
    <source>
        <dbReference type="SAM" id="Phobius"/>
    </source>
</evidence>
<evidence type="ECO:0000256" key="2">
    <source>
        <dbReference type="ARBA" id="ARBA00022692"/>
    </source>
</evidence>
<feature type="chain" id="PRO_5035885556" description="G-protein coupled receptors family 2 profile 2 domain-containing protein" evidence="8">
    <location>
        <begin position="26"/>
        <end position="906"/>
    </location>
</feature>
<feature type="transmembrane region" description="Helical" evidence="7">
    <location>
        <begin position="765"/>
        <end position="784"/>
    </location>
</feature>
<keyword evidence="4 7" id="KW-0472">Membrane</keyword>
<protein>
    <recommendedName>
        <fullName evidence="13">G-protein coupled receptors family 2 profile 2 domain-containing protein</fullName>
    </recommendedName>
</protein>
<evidence type="ECO:0000259" key="10">
    <source>
        <dbReference type="PROSITE" id="PS50958"/>
    </source>
</evidence>
<feature type="transmembrane region" description="Helical" evidence="7">
    <location>
        <begin position="570"/>
        <end position="589"/>
    </location>
</feature>
<organism evidence="11 12">
    <name type="scientific">Owenia fusiformis</name>
    <name type="common">Polychaete worm</name>
    <dbReference type="NCBI Taxonomy" id="6347"/>
    <lineage>
        <taxon>Eukaryota</taxon>
        <taxon>Metazoa</taxon>
        <taxon>Spiralia</taxon>
        <taxon>Lophotrochozoa</taxon>
        <taxon>Annelida</taxon>
        <taxon>Polychaeta</taxon>
        <taxon>Sedentaria</taxon>
        <taxon>Canalipalpata</taxon>
        <taxon>Sabellida</taxon>
        <taxon>Oweniida</taxon>
        <taxon>Oweniidae</taxon>
        <taxon>Owenia</taxon>
    </lineage>
</organism>
<dbReference type="CDD" id="cd15039">
    <property type="entry name" value="7tmB3_Methuselah-like"/>
    <property type="match status" value="1"/>
</dbReference>
<feature type="transmembrane region" description="Helical" evidence="7">
    <location>
        <begin position="715"/>
        <end position="736"/>
    </location>
</feature>
<keyword evidence="8" id="KW-0732">Signal</keyword>
<dbReference type="PROSITE" id="PS50261">
    <property type="entry name" value="G_PROTEIN_RECEP_F2_4"/>
    <property type="match status" value="1"/>
</dbReference>
<dbReference type="GO" id="GO:0004930">
    <property type="term" value="F:G protein-coupled receptor activity"/>
    <property type="evidence" value="ECO:0007669"/>
    <property type="project" value="InterPro"/>
</dbReference>
<evidence type="ECO:0000313" key="12">
    <source>
        <dbReference type="Proteomes" id="UP000749559"/>
    </source>
</evidence>
<dbReference type="OrthoDB" id="6056922at2759"/>
<dbReference type="SUPFAM" id="SSF81321">
    <property type="entry name" value="Family A G protein-coupled receptor-like"/>
    <property type="match status" value="1"/>
</dbReference>
<feature type="domain" description="G-protein coupled receptors family 2 profile 2" evidence="9">
    <location>
        <begin position="561"/>
        <end position="813"/>
    </location>
</feature>
<dbReference type="Pfam" id="PF00002">
    <property type="entry name" value="7tm_2"/>
    <property type="match status" value="1"/>
</dbReference>
<accession>A0A8S4MWW9</accession>
<evidence type="ECO:0000256" key="6">
    <source>
        <dbReference type="SAM" id="MobiDB-lite"/>
    </source>
</evidence>
<feature type="signal peptide" evidence="8">
    <location>
        <begin position="1"/>
        <end position="25"/>
    </location>
</feature>
<evidence type="ECO:0000259" key="9">
    <source>
        <dbReference type="PROSITE" id="PS50261"/>
    </source>
</evidence>
<dbReference type="PRINTS" id="PR00249">
    <property type="entry name" value="GPCRSECRETIN"/>
</dbReference>
<feature type="region of interest" description="Disordered" evidence="6">
    <location>
        <begin position="849"/>
        <end position="883"/>
    </location>
</feature>
<name>A0A8S4MWW9_OWEFU</name>
<evidence type="ECO:0000256" key="3">
    <source>
        <dbReference type="ARBA" id="ARBA00022989"/>
    </source>
</evidence>
<dbReference type="SUPFAM" id="SSF90188">
    <property type="entry name" value="Somatomedin B domain"/>
    <property type="match status" value="1"/>
</dbReference>
<dbReference type="PROSITE" id="PS50958">
    <property type="entry name" value="SMB_2"/>
    <property type="match status" value="1"/>
</dbReference>
<dbReference type="AlphaFoldDB" id="A0A8S4MWW9"/>
<dbReference type="PANTHER" id="PTHR45902:SF1">
    <property type="entry name" value="LATROPHILIN RECEPTOR-LIKE PROTEIN A"/>
    <property type="match status" value="1"/>
</dbReference>
<feature type="transmembrane region" description="Helical" evidence="7">
    <location>
        <begin position="633"/>
        <end position="651"/>
    </location>
</feature>
<evidence type="ECO:0008006" key="13">
    <source>
        <dbReference type="Google" id="ProtNLM"/>
    </source>
</evidence>
<dbReference type="GO" id="GO:0016020">
    <property type="term" value="C:membrane"/>
    <property type="evidence" value="ECO:0007669"/>
    <property type="project" value="UniProtKB-SubCell"/>
</dbReference>
<keyword evidence="3 7" id="KW-1133">Transmembrane helix</keyword>
<feature type="transmembrane region" description="Helical" evidence="7">
    <location>
        <begin position="790"/>
        <end position="810"/>
    </location>
</feature>
<dbReference type="InterPro" id="IPR001212">
    <property type="entry name" value="Somatomedin_B_dom"/>
</dbReference>
<comment type="caution">
    <text evidence="11">The sequence shown here is derived from an EMBL/GenBank/DDBJ whole genome shotgun (WGS) entry which is preliminary data.</text>
</comment>
<dbReference type="InterPro" id="IPR036024">
    <property type="entry name" value="Somatomedin_B-like_dom_sf"/>
</dbReference>
<comment type="subcellular location">
    <subcellularLocation>
        <location evidence="1">Membrane</location>
        <topology evidence="1">Multi-pass membrane protein</topology>
    </subcellularLocation>
</comment>
<dbReference type="InterPro" id="IPR053231">
    <property type="entry name" value="GPCR_LN-TM7"/>
</dbReference>
<feature type="domain" description="SMB" evidence="10">
    <location>
        <begin position="91"/>
        <end position="138"/>
    </location>
</feature>
<proteinExistence type="predicted"/>
<evidence type="ECO:0000256" key="4">
    <source>
        <dbReference type="ARBA" id="ARBA00023136"/>
    </source>
</evidence>
<evidence type="ECO:0000256" key="8">
    <source>
        <dbReference type="SAM" id="SignalP"/>
    </source>
</evidence>
<dbReference type="PROSITE" id="PS00524">
    <property type="entry name" value="SMB_1"/>
    <property type="match status" value="1"/>
</dbReference>
<feature type="transmembrane region" description="Helical" evidence="7">
    <location>
        <begin position="596"/>
        <end position="613"/>
    </location>
</feature>